<protein>
    <submittedName>
        <fullName evidence="3">Nucleolin-like</fullName>
    </submittedName>
</protein>
<feature type="region of interest" description="Disordered" evidence="1">
    <location>
        <begin position="292"/>
        <end position="317"/>
    </location>
</feature>
<dbReference type="EMBL" id="SMMG02000009">
    <property type="protein sequence ID" value="KAA3459709.1"/>
    <property type="molecule type" value="Genomic_DNA"/>
</dbReference>
<feature type="compositionally biased region" description="Low complexity" evidence="1">
    <location>
        <begin position="306"/>
        <end position="317"/>
    </location>
</feature>
<dbReference type="PANTHER" id="PTHR31286">
    <property type="entry name" value="GLYCINE-RICH CELL WALL STRUCTURAL PROTEIN 1.8-LIKE"/>
    <property type="match status" value="1"/>
</dbReference>
<comment type="caution">
    <text evidence="3">The sequence shown here is derived from an EMBL/GenBank/DDBJ whole genome shotgun (WGS) entry which is preliminary data.</text>
</comment>
<evidence type="ECO:0000313" key="3">
    <source>
        <dbReference type="EMBL" id="KAA3459709.1"/>
    </source>
</evidence>
<accession>A0A5B6UPJ2</accession>
<dbReference type="PANTHER" id="PTHR31286:SF153">
    <property type="entry name" value="DUF4283 DOMAIN PROTEIN"/>
    <property type="match status" value="1"/>
</dbReference>
<dbReference type="OrthoDB" id="1748760at2759"/>
<evidence type="ECO:0000259" key="2">
    <source>
        <dbReference type="Pfam" id="PF14111"/>
    </source>
</evidence>
<reference evidence="3" key="1">
    <citation type="submission" date="2019-08" db="EMBL/GenBank/DDBJ databases">
        <authorList>
            <person name="Liu F."/>
        </authorList>
    </citation>
    <scope>NUCLEOTIDE SEQUENCE [LARGE SCALE GENOMIC DNA]</scope>
    <source>
        <strain evidence="3">PA1801</strain>
        <tissue evidence="3">Leaf</tissue>
    </source>
</reference>
<name>A0A5B6UPJ2_9ROSI</name>
<feature type="domain" description="DUF4283" evidence="2">
    <location>
        <begin position="28"/>
        <end position="110"/>
    </location>
</feature>
<dbReference type="InterPro" id="IPR025558">
    <property type="entry name" value="DUF4283"/>
</dbReference>
<evidence type="ECO:0000256" key="1">
    <source>
        <dbReference type="SAM" id="MobiDB-lite"/>
    </source>
</evidence>
<gene>
    <name evidence="3" type="ORF">EPI10_026442</name>
</gene>
<dbReference type="AlphaFoldDB" id="A0A5B6UPJ2"/>
<dbReference type="Pfam" id="PF14111">
    <property type="entry name" value="DUF4283"/>
    <property type="match status" value="1"/>
</dbReference>
<keyword evidence="4" id="KW-1185">Reference proteome</keyword>
<sequence length="317" mass="35547">MEEALASLQLADEEEEALQEIETTANHTFHLSLVGRCLTESVVHFPSLRNTLADLWHPIMGICISDLGDKRYLFKFFHEVDIQRVIGGAPWFFNNHLLLLHRLQDGENPMSVLLNSSAFWVQVHDLPPGLMSENMAKQMGGFIGQYIEYDTFFSSLGNKNFMRIRVLIDVSFPLKRKKKVLLGPNGTVYARFSDSILASLSQGANLGGKEDLTGNKEGNFGGADFIPNQSHLKLIQMRTLKERNIWHSKGPGDPYGAEDVIRPIVVDMGDENDPIQLSEGKKRQRIVVNSDTFLHPNSDRNNGEIAASSARQSSRLQ</sequence>
<dbReference type="Proteomes" id="UP000325315">
    <property type="component" value="Unassembled WGS sequence"/>
</dbReference>
<evidence type="ECO:0000313" key="4">
    <source>
        <dbReference type="Proteomes" id="UP000325315"/>
    </source>
</evidence>
<dbReference type="InterPro" id="IPR040256">
    <property type="entry name" value="At4g02000-like"/>
</dbReference>
<proteinExistence type="predicted"/>
<organism evidence="3 4">
    <name type="scientific">Gossypium australe</name>
    <dbReference type="NCBI Taxonomy" id="47621"/>
    <lineage>
        <taxon>Eukaryota</taxon>
        <taxon>Viridiplantae</taxon>
        <taxon>Streptophyta</taxon>
        <taxon>Embryophyta</taxon>
        <taxon>Tracheophyta</taxon>
        <taxon>Spermatophyta</taxon>
        <taxon>Magnoliopsida</taxon>
        <taxon>eudicotyledons</taxon>
        <taxon>Gunneridae</taxon>
        <taxon>Pentapetalae</taxon>
        <taxon>rosids</taxon>
        <taxon>malvids</taxon>
        <taxon>Malvales</taxon>
        <taxon>Malvaceae</taxon>
        <taxon>Malvoideae</taxon>
        <taxon>Gossypium</taxon>
    </lineage>
</organism>